<evidence type="ECO:0000313" key="3">
    <source>
        <dbReference type="Proteomes" id="UP000863577"/>
    </source>
</evidence>
<evidence type="ECO:0000313" key="2">
    <source>
        <dbReference type="EMBL" id="HAU2395221.1"/>
    </source>
</evidence>
<proteinExistence type="predicted"/>
<dbReference type="Pfam" id="PF05239">
    <property type="entry name" value="PRC"/>
    <property type="match status" value="1"/>
</dbReference>
<dbReference type="Gene3D" id="2.30.30.240">
    <property type="entry name" value="PRC-barrel domain"/>
    <property type="match status" value="1"/>
</dbReference>
<organism evidence="2 3">
    <name type="scientific">Legionella pneumophila</name>
    <dbReference type="NCBI Taxonomy" id="446"/>
    <lineage>
        <taxon>Bacteria</taxon>
        <taxon>Pseudomonadati</taxon>
        <taxon>Pseudomonadota</taxon>
        <taxon>Gammaproteobacteria</taxon>
        <taxon>Legionellales</taxon>
        <taxon>Legionellaceae</taxon>
        <taxon>Legionella</taxon>
    </lineage>
</organism>
<dbReference type="InterPro" id="IPR011033">
    <property type="entry name" value="PRC_barrel-like_sf"/>
</dbReference>
<dbReference type="EMBL" id="DACWOD010000002">
    <property type="protein sequence ID" value="HAU2395221.1"/>
    <property type="molecule type" value="Genomic_DNA"/>
</dbReference>
<dbReference type="RefSeq" id="WP_014842366.1">
    <property type="nucleotide sequence ID" value="NZ_CAXYJH010000046.1"/>
</dbReference>
<gene>
    <name evidence="2" type="ORF">JBK99_02595</name>
</gene>
<accession>A0AAN2RR16</accession>
<reference evidence="2" key="2">
    <citation type="submission" date="2019-09" db="EMBL/GenBank/DDBJ databases">
        <authorList>
            <consortium name="NCBI Pathogen Detection Project"/>
        </authorList>
    </citation>
    <scope>NUCLEOTIDE SEQUENCE</scope>
    <source>
        <strain evidence="2">CL18-200174</strain>
    </source>
</reference>
<protein>
    <submittedName>
        <fullName evidence="2">PRC-barrel domain containing protein</fullName>
    </submittedName>
</protein>
<evidence type="ECO:0000259" key="1">
    <source>
        <dbReference type="Pfam" id="PF05239"/>
    </source>
</evidence>
<dbReference type="SUPFAM" id="SSF50346">
    <property type="entry name" value="PRC-barrel domain"/>
    <property type="match status" value="1"/>
</dbReference>
<comment type="caution">
    <text evidence="2">The sequence shown here is derived from an EMBL/GenBank/DDBJ whole genome shotgun (WGS) entry which is preliminary data.</text>
</comment>
<reference evidence="2" key="1">
    <citation type="journal article" date="2018" name="Genome Biol.">
        <title>SKESA: strategic k-mer extension for scrupulous assemblies.</title>
        <authorList>
            <person name="Souvorov A."/>
            <person name="Agarwala R."/>
            <person name="Lipman D.J."/>
        </authorList>
    </citation>
    <scope>NUCLEOTIDE SEQUENCE</scope>
    <source>
        <strain evidence="2">CL18-200174</strain>
    </source>
</reference>
<dbReference type="Proteomes" id="UP000863577">
    <property type="component" value="Unassembled WGS sequence"/>
</dbReference>
<sequence>MTYRKVVKSSEVTGVDVKNLTGENLGKINEVVIDKAHGKVTYLVLDFGGILGFGNKFFAIPWNMFTYNEEEDCFNLNLDKERLKDAPGFDKDNWPNFTSPNIATSIEQFYIKHKKAS</sequence>
<dbReference type="InterPro" id="IPR027275">
    <property type="entry name" value="PRC-brl_dom"/>
</dbReference>
<dbReference type="PANTHER" id="PTHR36505:SF1">
    <property type="entry name" value="BLR1072 PROTEIN"/>
    <property type="match status" value="1"/>
</dbReference>
<dbReference type="PANTHER" id="PTHR36505">
    <property type="entry name" value="BLR1072 PROTEIN"/>
    <property type="match status" value="1"/>
</dbReference>
<dbReference type="AlphaFoldDB" id="A0AAN2RR16"/>
<feature type="domain" description="PRC-barrel" evidence="1">
    <location>
        <begin position="7"/>
        <end position="81"/>
    </location>
</feature>
<name>A0AAN2RR16_LEGPN</name>